<keyword evidence="5" id="KW-0378">Hydrolase</keyword>
<dbReference type="EMBL" id="JNBR01000154">
    <property type="protein sequence ID" value="OQR96070.1"/>
    <property type="molecule type" value="Genomic_DNA"/>
</dbReference>
<keyword evidence="11" id="KW-0645">Protease</keyword>
<dbReference type="Proteomes" id="UP000243579">
    <property type="component" value="Unassembled WGS sequence"/>
</dbReference>
<dbReference type="GO" id="GO:0030660">
    <property type="term" value="C:Golgi-associated vesicle membrane"/>
    <property type="evidence" value="ECO:0007669"/>
    <property type="project" value="TreeGrafter"/>
</dbReference>
<name>A0A1V9ZE15_ACHHY</name>
<evidence type="ECO:0000256" key="3">
    <source>
        <dbReference type="ARBA" id="ARBA00022692"/>
    </source>
</evidence>
<dbReference type="Pfam" id="PF02225">
    <property type="entry name" value="PA"/>
    <property type="match status" value="1"/>
</dbReference>
<feature type="transmembrane region" description="Helical" evidence="9">
    <location>
        <begin position="209"/>
        <end position="233"/>
    </location>
</feature>
<evidence type="ECO:0000259" key="10">
    <source>
        <dbReference type="Pfam" id="PF02225"/>
    </source>
</evidence>
<dbReference type="PANTHER" id="PTHR12174:SF22">
    <property type="entry name" value="SIGNAL PEPTIDE PEPTIDASE-LIKE 3"/>
    <property type="match status" value="1"/>
</dbReference>
<dbReference type="AlphaFoldDB" id="A0A1V9ZE15"/>
<dbReference type="InterPro" id="IPR003137">
    <property type="entry name" value="PA_domain"/>
</dbReference>
<keyword evidence="12" id="KW-1185">Reference proteome</keyword>
<dbReference type="GO" id="GO:0098553">
    <property type="term" value="C:lumenal side of endoplasmic reticulum membrane"/>
    <property type="evidence" value="ECO:0007669"/>
    <property type="project" value="TreeGrafter"/>
</dbReference>
<dbReference type="GO" id="GO:0006465">
    <property type="term" value="P:signal peptide processing"/>
    <property type="evidence" value="ECO:0007669"/>
    <property type="project" value="TreeGrafter"/>
</dbReference>
<keyword evidence="4" id="KW-0967">Endosome</keyword>
<evidence type="ECO:0000256" key="7">
    <source>
        <dbReference type="ARBA" id="ARBA00023136"/>
    </source>
</evidence>
<comment type="similarity">
    <text evidence="2">Belongs to the peptidase A22B family.</text>
</comment>
<dbReference type="GO" id="GO:0010008">
    <property type="term" value="C:endosome membrane"/>
    <property type="evidence" value="ECO:0007669"/>
    <property type="project" value="UniProtKB-SubCell"/>
</dbReference>
<dbReference type="GO" id="GO:0033619">
    <property type="term" value="P:membrane protein proteolysis"/>
    <property type="evidence" value="ECO:0007669"/>
    <property type="project" value="TreeGrafter"/>
</dbReference>
<evidence type="ECO:0000256" key="1">
    <source>
        <dbReference type="ARBA" id="ARBA00004337"/>
    </source>
</evidence>
<organism evidence="11 12">
    <name type="scientific">Achlya hypogyna</name>
    <name type="common">Oomycete</name>
    <name type="synonym">Protoachlya hypogyna</name>
    <dbReference type="NCBI Taxonomy" id="1202772"/>
    <lineage>
        <taxon>Eukaryota</taxon>
        <taxon>Sar</taxon>
        <taxon>Stramenopiles</taxon>
        <taxon>Oomycota</taxon>
        <taxon>Saprolegniomycetes</taxon>
        <taxon>Saprolegniales</taxon>
        <taxon>Achlyaceae</taxon>
        <taxon>Achlya</taxon>
    </lineage>
</organism>
<evidence type="ECO:0000256" key="8">
    <source>
        <dbReference type="SAM" id="MobiDB-lite"/>
    </source>
</evidence>
<evidence type="ECO:0000256" key="2">
    <source>
        <dbReference type="ARBA" id="ARBA00006859"/>
    </source>
</evidence>
<reference evidence="11 12" key="1">
    <citation type="journal article" date="2014" name="Genome Biol. Evol.">
        <title>The secreted proteins of Achlya hypogyna and Thraustotheca clavata identify the ancestral oomycete secretome and reveal gene acquisitions by horizontal gene transfer.</title>
        <authorList>
            <person name="Misner I."/>
            <person name="Blouin N."/>
            <person name="Leonard G."/>
            <person name="Richards T.A."/>
            <person name="Lane C.E."/>
        </authorList>
    </citation>
    <scope>NUCLEOTIDE SEQUENCE [LARGE SCALE GENOMIC DNA]</scope>
    <source>
        <strain evidence="11 12">ATCC 48635</strain>
    </source>
</reference>
<dbReference type="InterPro" id="IPR007369">
    <property type="entry name" value="Peptidase_A22B_SPP"/>
</dbReference>
<keyword evidence="6 9" id="KW-1133">Transmembrane helix</keyword>
<evidence type="ECO:0000256" key="4">
    <source>
        <dbReference type="ARBA" id="ARBA00022753"/>
    </source>
</evidence>
<evidence type="ECO:0000256" key="9">
    <source>
        <dbReference type="SAM" id="Phobius"/>
    </source>
</evidence>
<dbReference type="InterPro" id="IPR046450">
    <property type="entry name" value="PA_dom_sf"/>
</dbReference>
<feature type="domain" description="PA" evidence="10">
    <location>
        <begin position="32"/>
        <end position="99"/>
    </location>
</feature>
<keyword evidence="7 9" id="KW-0472">Membrane</keyword>
<dbReference type="SMART" id="SM00730">
    <property type="entry name" value="PSN"/>
    <property type="match status" value="1"/>
</dbReference>
<protein>
    <submittedName>
        <fullName evidence="11">Signal peptide peptidase-like, aspartyl protease family A22B</fullName>
    </submittedName>
</protein>
<dbReference type="Pfam" id="PF04258">
    <property type="entry name" value="Peptidase_A22B"/>
    <property type="match status" value="1"/>
</dbReference>
<dbReference type="InterPro" id="IPR006639">
    <property type="entry name" value="Preselin/SPP"/>
</dbReference>
<feature type="transmembrane region" description="Helical" evidence="9">
    <location>
        <begin position="387"/>
        <end position="410"/>
    </location>
</feature>
<evidence type="ECO:0000313" key="11">
    <source>
        <dbReference type="EMBL" id="OQR96070.1"/>
    </source>
</evidence>
<feature type="transmembrane region" description="Helical" evidence="9">
    <location>
        <begin position="469"/>
        <end position="487"/>
    </location>
</feature>
<accession>A0A1V9ZE15</accession>
<evidence type="ECO:0000256" key="6">
    <source>
        <dbReference type="ARBA" id="ARBA00022989"/>
    </source>
</evidence>
<dbReference type="GO" id="GO:0042500">
    <property type="term" value="F:aspartic endopeptidase activity, intramembrane cleaving"/>
    <property type="evidence" value="ECO:0007669"/>
    <property type="project" value="InterPro"/>
</dbReference>
<proteinExistence type="inferred from homology"/>
<feature type="transmembrane region" description="Helical" evidence="9">
    <location>
        <begin position="269"/>
        <end position="289"/>
    </location>
</feature>
<evidence type="ECO:0000256" key="5">
    <source>
        <dbReference type="ARBA" id="ARBA00022801"/>
    </source>
</evidence>
<feature type="transmembrane region" description="Helical" evidence="9">
    <location>
        <begin position="295"/>
        <end position="316"/>
    </location>
</feature>
<dbReference type="Gene3D" id="3.50.30.30">
    <property type="match status" value="1"/>
</dbReference>
<feature type="transmembrane region" description="Helical" evidence="9">
    <location>
        <begin position="507"/>
        <end position="528"/>
    </location>
</feature>
<evidence type="ECO:0000313" key="12">
    <source>
        <dbReference type="Proteomes" id="UP000243579"/>
    </source>
</evidence>
<feature type="region of interest" description="Disordered" evidence="8">
    <location>
        <begin position="1"/>
        <end position="22"/>
    </location>
</feature>
<comment type="caution">
    <text evidence="11">The sequence shown here is derived from an EMBL/GenBank/DDBJ whole genome shotgun (WGS) entry which is preliminary data.</text>
</comment>
<comment type="subcellular location">
    <subcellularLocation>
        <location evidence="1">Endosome membrane</location>
        <topology evidence="1">Multi-pass membrane protein</topology>
    </subcellularLocation>
</comment>
<dbReference type="PANTHER" id="PTHR12174">
    <property type="entry name" value="SIGNAL PEPTIDE PEPTIDASE"/>
    <property type="match status" value="1"/>
</dbReference>
<feature type="transmembrane region" description="Helical" evidence="9">
    <location>
        <begin position="328"/>
        <end position="355"/>
    </location>
</feature>
<sequence>MFVSPSHDSGWGPPLPKQQEQPQMHALANGGNACTTMKTSYAGKVMVAERGNCSFLEKAKVAQEAGAVGLIIRNTREAVYTHDRNRTTPAGNLSTSMPSFATDCGQGEGYIAALDPAHPWLVHNGACSTNPRCASQICLPTGLRNATTSQFQVCCMWDTHLLMGANTTLAKDLNMPVVFATVVEGEFLAALLASSSSVVGTLSARPIPFLGLGSLVLWAIGVATAVGGAYYAAGAERRRCRAHKPHADAVPSVADEDEDDEDDVLHLSLGHAVGFIVVAGGFLTFLYFVHVGAMLSVLFGLSSLSTVTLLVTYPALKRACPCLRTWHLRLPGVGSFTVVEMLALGASAVLVVAWFCDRDGLWPLQDLFGVALCCVFLKTIRLPNLKIGALLLVLAFFYDIFFVFLTPYIFGKSVMVDVATGGPPASARDGYPGVDFCERYPTFAKCVDPDPLPMLLVFPRLGDWRRGRAMLGLGDIVLPGLLLAFVLRFDYTRRMHLKLAARTHRYYGVAAVGYAVGLFLANAAVVLMNMGQPALLYLVPCTLGAVAIAAHFGGDLPQMWHEGLYPAHPMAPIVSASPVDFEAGDEAPLLADD</sequence>
<gene>
    <name evidence="11" type="ORF">ACHHYP_17006</name>
</gene>
<keyword evidence="3 9" id="KW-0812">Transmembrane</keyword>
<dbReference type="SUPFAM" id="SSF52025">
    <property type="entry name" value="PA domain"/>
    <property type="match status" value="1"/>
</dbReference>
<dbReference type="OrthoDB" id="29661at2759"/>
<dbReference type="GO" id="GO:0098554">
    <property type="term" value="C:cytoplasmic side of endoplasmic reticulum membrane"/>
    <property type="evidence" value="ECO:0007669"/>
    <property type="project" value="TreeGrafter"/>
</dbReference>
<feature type="transmembrane region" description="Helical" evidence="9">
    <location>
        <begin position="534"/>
        <end position="552"/>
    </location>
</feature>